<dbReference type="RefSeq" id="WP_227119133.1">
    <property type="nucleotide sequence ID" value="NZ_LT598928.1"/>
</dbReference>
<evidence type="ECO:0000313" key="2">
    <source>
        <dbReference type="EMBL" id="SBV90919.1"/>
    </source>
</evidence>
<sequence>MKPTARFLYWCAALLILCLGQGALAASSSQEVAVAGGAYGFESAKAYLEMKGRDLTEAQGKFESDLFQNLDEANAINIKYRALPPNYVLYRLNLAENIEKNANKPDKLTAYCKEFLYIDNTERESADKFLAYNESMTEKFIPRDTYQVMDEDILRNVLVRYLETYSMVYGFKNPDSIRIRIEKSIPYKNAEGDFGILYSIALTDKDDADDSAPEKMFQVSYCNGEIVSFEPSANDAADAAVLKICKSRP</sequence>
<protein>
    <recommendedName>
        <fullName evidence="3">Lipoprotein</fullName>
    </recommendedName>
</protein>
<evidence type="ECO:0008006" key="3">
    <source>
        <dbReference type="Google" id="ProtNLM"/>
    </source>
</evidence>
<name>A0A212IUT1_9BACT</name>
<feature type="signal peptide" evidence="1">
    <location>
        <begin position="1"/>
        <end position="25"/>
    </location>
</feature>
<reference evidence="2" key="1">
    <citation type="submission" date="2016-04" db="EMBL/GenBank/DDBJ databases">
        <authorList>
            <person name="Evans L.H."/>
            <person name="Alamgir A."/>
            <person name="Owens N."/>
            <person name="Weber N.D."/>
            <person name="Virtaneva K."/>
            <person name="Barbian K."/>
            <person name="Babar A."/>
            <person name="Rosenke K."/>
        </authorList>
    </citation>
    <scope>NUCLEOTIDE SEQUENCE</scope>
    <source>
        <strain evidence="2">92-2</strain>
    </source>
</reference>
<dbReference type="AlphaFoldDB" id="A0A212IUT1"/>
<dbReference type="EMBL" id="FLUP01000001">
    <property type="protein sequence ID" value="SBV90919.1"/>
    <property type="molecule type" value="Genomic_DNA"/>
</dbReference>
<proteinExistence type="predicted"/>
<keyword evidence="1" id="KW-0732">Signal</keyword>
<accession>A0A212IUT1</accession>
<evidence type="ECO:0000256" key="1">
    <source>
        <dbReference type="SAM" id="SignalP"/>
    </source>
</evidence>
<organism evidence="2">
    <name type="scientific">uncultured Desulfovibrio sp</name>
    <dbReference type="NCBI Taxonomy" id="167968"/>
    <lineage>
        <taxon>Bacteria</taxon>
        <taxon>Pseudomonadati</taxon>
        <taxon>Thermodesulfobacteriota</taxon>
        <taxon>Desulfovibrionia</taxon>
        <taxon>Desulfovibrionales</taxon>
        <taxon>Desulfovibrionaceae</taxon>
        <taxon>Desulfovibrio</taxon>
        <taxon>environmental samples</taxon>
    </lineage>
</organism>
<feature type="chain" id="PRO_5012262023" description="Lipoprotein" evidence="1">
    <location>
        <begin position="26"/>
        <end position="249"/>
    </location>
</feature>
<gene>
    <name evidence="2" type="ORF">KM92DES2_10062</name>
</gene>